<keyword evidence="1" id="KW-0812">Transmembrane</keyword>
<feature type="non-terminal residue" evidence="2">
    <location>
        <position position="287"/>
    </location>
</feature>
<sequence>WRKRNRQLFSTNLESRFFLRIRSIVKKTFSTITTSKRETSRTLNFDFNLKLRYKIMKYLPNRFICSDFGTSPNISRIKKLTFRVRIMANAESLKRFSLGIFAYVGPIVVCWSVFGLYSERQPFVIYQTSLGTTPVFAFTLRKPPETFSRDDAHQPSKSYGINIYWWNQRAYSDIYLSAKETTETLADFLEINFGSGSCIGKLNVCLSFLISDVYNMLLIVDEFLLWLRGNRVLFLGLRFLISDVYNMLLIVDDFLLWLRGNRVLFLRVELRTFAISRGAAGSTLAGA</sequence>
<dbReference type="EMBL" id="JASPKZ010007277">
    <property type="protein sequence ID" value="KAJ9585388.1"/>
    <property type="molecule type" value="Genomic_DNA"/>
</dbReference>
<feature type="transmembrane region" description="Helical" evidence="1">
    <location>
        <begin position="96"/>
        <end position="117"/>
    </location>
</feature>
<reference evidence="2" key="1">
    <citation type="journal article" date="2023" name="IScience">
        <title>Live-bearing cockroach genome reveals convergent evolutionary mechanisms linked to viviparity in insects and beyond.</title>
        <authorList>
            <person name="Fouks B."/>
            <person name="Harrison M.C."/>
            <person name="Mikhailova A.A."/>
            <person name="Marchal E."/>
            <person name="English S."/>
            <person name="Carruthers M."/>
            <person name="Jennings E.C."/>
            <person name="Chiamaka E.L."/>
            <person name="Frigard R.A."/>
            <person name="Pippel M."/>
            <person name="Attardo G.M."/>
            <person name="Benoit J.B."/>
            <person name="Bornberg-Bauer E."/>
            <person name="Tobe S.S."/>
        </authorList>
    </citation>
    <scope>NUCLEOTIDE SEQUENCE</scope>
    <source>
        <strain evidence="2">Stay&amp;Tobe</strain>
    </source>
</reference>
<evidence type="ECO:0000256" key="1">
    <source>
        <dbReference type="SAM" id="Phobius"/>
    </source>
</evidence>
<dbReference type="AlphaFoldDB" id="A0AAD8ECL9"/>
<name>A0AAD8ECL9_DIPPU</name>
<comment type="caution">
    <text evidence="2">The sequence shown here is derived from an EMBL/GenBank/DDBJ whole genome shotgun (WGS) entry which is preliminary data.</text>
</comment>
<dbReference type="Proteomes" id="UP001233999">
    <property type="component" value="Unassembled WGS sequence"/>
</dbReference>
<accession>A0AAD8ECL9</accession>
<keyword evidence="1" id="KW-1133">Transmembrane helix</keyword>
<proteinExistence type="predicted"/>
<keyword evidence="1" id="KW-0472">Membrane</keyword>
<evidence type="ECO:0000313" key="2">
    <source>
        <dbReference type="EMBL" id="KAJ9585388.1"/>
    </source>
</evidence>
<keyword evidence="3" id="KW-1185">Reference proteome</keyword>
<evidence type="ECO:0000313" key="3">
    <source>
        <dbReference type="Proteomes" id="UP001233999"/>
    </source>
</evidence>
<reference evidence="2" key="2">
    <citation type="submission" date="2023-05" db="EMBL/GenBank/DDBJ databases">
        <authorList>
            <person name="Fouks B."/>
        </authorList>
    </citation>
    <scope>NUCLEOTIDE SEQUENCE</scope>
    <source>
        <strain evidence="2">Stay&amp;Tobe</strain>
        <tissue evidence="2">Testes</tissue>
    </source>
</reference>
<gene>
    <name evidence="2" type="ORF">L9F63_002820</name>
</gene>
<feature type="non-terminal residue" evidence="2">
    <location>
        <position position="1"/>
    </location>
</feature>
<organism evidence="2 3">
    <name type="scientific">Diploptera punctata</name>
    <name type="common">Pacific beetle cockroach</name>
    <dbReference type="NCBI Taxonomy" id="6984"/>
    <lineage>
        <taxon>Eukaryota</taxon>
        <taxon>Metazoa</taxon>
        <taxon>Ecdysozoa</taxon>
        <taxon>Arthropoda</taxon>
        <taxon>Hexapoda</taxon>
        <taxon>Insecta</taxon>
        <taxon>Pterygota</taxon>
        <taxon>Neoptera</taxon>
        <taxon>Polyneoptera</taxon>
        <taxon>Dictyoptera</taxon>
        <taxon>Blattodea</taxon>
        <taxon>Blaberoidea</taxon>
        <taxon>Blaberidae</taxon>
        <taxon>Diplopterinae</taxon>
        <taxon>Diploptera</taxon>
    </lineage>
</organism>
<protein>
    <submittedName>
        <fullName evidence="2">Uncharacterized protein</fullName>
    </submittedName>
</protein>